<dbReference type="Proteomes" id="UP000238479">
    <property type="component" value="Chromosome 2"/>
</dbReference>
<dbReference type="Gramene" id="PRQ49452">
    <property type="protein sequence ID" value="PRQ49452"/>
    <property type="gene ID" value="RchiOBHm_Chr2g0122101"/>
</dbReference>
<reference evidence="1 2" key="1">
    <citation type="journal article" date="2018" name="Nat. Genet.">
        <title>The Rosa genome provides new insights in the design of modern roses.</title>
        <authorList>
            <person name="Bendahmane M."/>
        </authorList>
    </citation>
    <scope>NUCLEOTIDE SEQUENCE [LARGE SCALE GENOMIC DNA]</scope>
    <source>
        <strain evidence="2">cv. Old Blush</strain>
    </source>
</reference>
<organism evidence="1 2">
    <name type="scientific">Rosa chinensis</name>
    <name type="common">China rose</name>
    <dbReference type="NCBI Taxonomy" id="74649"/>
    <lineage>
        <taxon>Eukaryota</taxon>
        <taxon>Viridiplantae</taxon>
        <taxon>Streptophyta</taxon>
        <taxon>Embryophyta</taxon>
        <taxon>Tracheophyta</taxon>
        <taxon>Spermatophyta</taxon>
        <taxon>Magnoliopsida</taxon>
        <taxon>eudicotyledons</taxon>
        <taxon>Gunneridae</taxon>
        <taxon>Pentapetalae</taxon>
        <taxon>rosids</taxon>
        <taxon>fabids</taxon>
        <taxon>Rosales</taxon>
        <taxon>Rosaceae</taxon>
        <taxon>Rosoideae</taxon>
        <taxon>Rosoideae incertae sedis</taxon>
        <taxon>Rosa</taxon>
    </lineage>
</organism>
<gene>
    <name evidence="1" type="ORF">RchiOBHm_Chr2g0122101</name>
</gene>
<dbReference type="EMBL" id="PDCK01000040">
    <property type="protein sequence ID" value="PRQ49452.1"/>
    <property type="molecule type" value="Genomic_DNA"/>
</dbReference>
<name>A0A2P6RSQ2_ROSCH</name>
<dbReference type="AlphaFoldDB" id="A0A2P6RSQ2"/>
<comment type="caution">
    <text evidence="1">The sequence shown here is derived from an EMBL/GenBank/DDBJ whole genome shotgun (WGS) entry which is preliminary data.</text>
</comment>
<sequence length="45" mass="5228">MPLLSLFSFLSLNNRVTDVGLWNLYLLISLENRVKYTVVEVLNDD</sequence>
<protein>
    <submittedName>
        <fullName evidence="1">Uncharacterized protein</fullName>
    </submittedName>
</protein>
<keyword evidence="2" id="KW-1185">Reference proteome</keyword>
<proteinExistence type="predicted"/>
<evidence type="ECO:0000313" key="1">
    <source>
        <dbReference type="EMBL" id="PRQ49452.1"/>
    </source>
</evidence>
<evidence type="ECO:0000313" key="2">
    <source>
        <dbReference type="Proteomes" id="UP000238479"/>
    </source>
</evidence>
<accession>A0A2P6RSQ2</accession>